<accession>A0ABX0HEP2</accession>
<dbReference type="PANTHER" id="PTHR46797">
    <property type="entry name" value="HTH-TYPE TRANSCRIPTIONAL REGULATOR"/>
    <property type="match status" value="1"/>
</dbReference>
<dbReference type="InterPro" id="IPR050807">
    <property type="entry name" value="TransReg_Diox_bact_type"/>
</dbReference>
<protein>
    <submittedName>
        <fullName evidence="4">Helix-turn-helix domain-containing protein</fullName>
    </submittedName>
</protein>
<dbReference type="PROSITE" id="PS50943">
    <property type="entry name" value="HTH_CROC1"/>
    <property type="match status" value="1"/>
</dbReference>
<keyword evidence="2" id="KW-1133">Transmembrane helix</keyword>
<dbReference type="Proteomes" id="UP000649799">
    <property type="component" value="Unassembled WGS sequence"/>
</dbReference>
<reference evidence="4 5" key="1">
    <citation type="submission" date="2020-03" db="EMBL/GenBank/DDBJ databases">
        <title>Cyclobacterium plantarum sp. nov., a marine bacterium isolated from a coastal-marine wetland.</title>
        <authorList>
            <person name="Sanchez-Porro C."/>
            <person name="Ventosa A."/>
            <person name="Amoozegar M."/>
        </authorList>
    </citation>
    <scope>NUCLEOTIDE SEQUENCE [LARGE SCALE GENOMIC DNA]</scope>
    <source>
        <strain evidence="4 5">GBPx2</strain>
    </source>
</reference>
<evidence type="ECO:0000256" key="1">
    <source>
        <dbReference type="ARBA" id="ARBA00023125"/>
    </source>
</evidence>
<keyword evidence="2" id="KW-0812">Transmembrane</keyword>
<dbReference type="PANTHER" id="PTHR46797:SF1">
    <property type="entry name" value="METHYLPHOSPHONATE SYNTHASE"/>
    <property type="match status" value="1"/>
</dbReference>
<evidence type="ECO:0000259" key="3">
    <source>
        <dbReference type="PROSITE" id="PS50943"/>
    </source>
</evidence>
<dbReference type="SMART" id="SM00530">
    <property type="entry name" value="HTH_XRE"/>
    <property type="match status" value="1"/>
</dbReference>
<evidence type="ECO:0000313" key="4">
    <source>
        <dbReference type="EMBL" id="NHE58642.1"/>
    </source>
</evidence>
<feature type="transmembrane region" description="Helical" evidence="2">
    <location>
        <begin position="165"/>
        <end position="185"/>
    </location>
</feature>
<evidence type="ECO:0000256" key="2">
    <source>
        <dbReference type="SAM" id="Phobius"/>
    </source>
</evidence>
<gene>
    <name evidence="4" type="ORF">G9Q97_17670</name>
</gene>
<feature type="domain" description="HTH cro/C1-type" evidence="3">
    <location>
        <begin position="10"/>
        <end position="64"/>
    </location>
</feature>
<evidence type="ECO:0000313" key="5">
    <source>
        <dbReference type="Proteomes" id="UP000649799"/>
    </source>
</evidence>
<dbReference type="RefSeq" id="WP_166149227.1">
    <property type="nucleotide sequence ID" value="NZ_JAANYN010000008.1"/>
</dbReference>
<dbReference type="SUPFAM" id="SSF47413">
    <property type="entry name" value="lambda repressor-like DNA-binding domains"/>
    <property type="match status" value="1"/>
</dbReference>
<dbReference type="Gene3D" id="1.10.260.40">
    <property type="entry name" value="lambda repressor-like DNA-binding domains"/>
    <property type="match status" value="1"/>
</dbReference>
<name>A0ABX0HEP2_9BACT</name>
<dbReference type="InterPro" id="IPR010982">
    <property type="entry name" value="Lambda_DNA-bd_dom_sf"/>
</dbReference>
<keyword evidence="5" id="KW-1185">Reference proteome</keyword>
<keyword evidence="1" id="KW-0238">DNA-binding</keyword>
<feature type="transmembrane region" description="Helical" evidence="2">
    <location>
        <begin position="123"/>
        <end position="145"/>
    </location>
</feature>
<keyword evidence="2" id="KW-0472">Membrane</keyword>
<sequence length="205" mass="23683">MNKNQLAHKVKLLRKRRGFSQEALAELAGLSLRTIQRVENENRKPSGDSLKKMATALGVDLDYFMEWEPNENANFLLILAFSPILCIVNPILAVIVPWVLWILNKKQIKGVHRLGLKVLSIQVSWLIVYFVFRTLNVLRIGYIILNKQAFVGKEWNSFLYDVNTHSYLKIFFISINIGIIFFITYKTHKTNHLNNSKISIQVNPS</sequence>
<dbReference type="CDD" id="cd00093">
    <property type="entry name" value="HTH_XRE"/>
    <property type="match status" value="1"/>
</dbReference>
<comment type="caution">
    <text evidence="4">The sequence shown here is derived from an EMBL/GenBank/DDBJ whole genome shotgun (WGS) entry which is preliminary data.</text>
</comment>
<feature type="transmembrane region" description="Helical" evidence="2">
    <location>
        <begin position="75"/>
        <end position="103"/>
    </location>
</feature>
<proteinExistence type="predicted"/>
<organism evidence="4 5">
    <name type="scientific">Cyclobacterium plantarum</name>
    <dbReference type="NCBI Taxonomy" id="2716263"/>
    <lineage>
        <taxon>Bacteria</taxon>
        <taxon>Pseudomonadati</taxon>
        <taxon>Bacteroidota</taxon>
        <taxon>Cytophagia</taxon>
        <taxon>Cytophagales</taxon>
        <taxon>Cyclobacteriaceae</taxon>
        <taxon>Cyclobacterium</taxon>
    </lineage>
</organism>
<dbReference type="Pfam" id="PF01381">
    <property type="entry name" value="HTH_3"/>
    <property type="match status" value="1"/>
</dbReference>
<dbReference type="EMBL" id="JAANYN010000008">
    <property type="protein sequence ID" value="NHE58642.1"/>
    <property type="molecule type" value="Genomic_DNA"/>
</dbReference>
<dbReference type="InterPro" id="IPR001387">
    <property type="entry name" value="Cro/C1-type_HTH"/>
</dbReference>